<reference evidence="3 4" key="1">
    <citation type="submission" date="2007-06" db="EMBL/GenBank/DDBJ databases">
        <authorList>
            <person name="Dodson R.J."/>
            <person name="Harkins D."/>
            <person name="Paulsen I.T."/>
        </authorList>
    </citation>
    <scope>NUCLEOTIDE SEQUENCE [LARGE SCALE GENOMIC DNA]</scope>
    <source>
        <strain evidence="3 4">PA7</strain>
    </source>
</reference>
<name>A6V4A1_PSEP7</name>
<sequence>MLNAVALTFIAAAISSLLLAAFSEYKRHEEPTKVNASKSTPQAPAPTSSTNIQMVQGSNNVLINKLESSN</sequence>
<dbReference type="AlphaFoldDB" id="A6V4A1"/>
<keyword evidence="2" id="KW-0732">Signal</keyword>
<dbReference type="Proteomes" id="UP000001582">
    <property type="component" value="Chromosome"/>
</dbReference>
<evidence type="ECO:0000313" key="3">
    <source>
        <dbReference type="EMBL" id="ABR83771.1"/>
    </source>
</evidence>
<dbReference type="KEGG" id="pap:PSPA7_2522"/>
<dbReference type="EMBL" id="CP000744">
    <property type="protein sequence ID" value="ABR83771.1"/>
    <property type="molecule type" value="Genomic_DNA"/>
</dbReference>
<gene>
    <name evidence="3" type="ordered locus">PSPA7_2522</name>
</gene>
<organism evidence="3 4">
    <name type="scientific">Pseudomonas paraeruginosa (strain DSM 24068 / PA7)</name>
    <name type="common">Pseudomonas aeruginosa (strain PA7)</name>
    <dbReference type="NCBI Taxonomy" id="381754"/>
    <lineage>
        <taxon>Bacteria</taxon>
        <taxon>Pseudomonadati</taxon>
        <taxon>Pseudomonadota</taxon>
        <taxon>Gammaproteobacteria</taxon>
        <taxon>Pseudomonadales</taxon>
        <taxon>Pseudomonadaceae</taxon>
        <taxon>Pseudomonas</taxon>
        <taxon>Pseudomonas paraeruginosa</taxon>
    </lineage>
</organism>
<feature type="region of interest" description="Disordered" evidence="1">
    <location>
        <begin position="29"/>
        <end position="51"/>
    </location>
</feature>
<evidence type="ECO:0000313" key="4">
    <source>
        <dbReference type="Proteomes" id="UP000001582"/>
    </source>
</evidence>
<evidence type="ECO:0000256" key="1">
    <source>
        <dbReference type="SAM" id="MobiDB-lite"/>
    </source>
</evidence>
<feature type="signal peptide" evidence="2">
    <location>
        <begin position="1"/>
        <end position="20"/>
    </location>
</feature>
<proteinExistence type="predicted"/>
<reference evidence="3 4" key="2">
    <citation type="journal article" date="2010" name="PLoS ONE">
        <title>Complete genome sequence of the multiresistant taxonomic outlier Pseudomonas aeruginosa PA7.</title>
        <authorList>
            <person name="Roy P.H."/>
            <person name="Tetu S.G."/>
            <person name="Larouche A."/>
            <person name="Elbourne L."/>
            <person name="Tremblay S."/>
            <person name="Ren Q."/>
            <person name="Dodson R."/>
            <person name="Harkins D."/>
            <person name="Shay R."/>
            <person name="Watkins K."/>
            <person name="Mahamoud Y."/>
            <person name="Paulsen I.T."/>
        </authorList>
    </citation>
    <scope>NUCLEOTIDE SEQUENCE [LARGE SCALE GENOMIC DNA]</scope>
    <source>
        <strain evidence="3 4">PA7</strain>
    </source>
</reference>
<accession>A6V4A1</accession>
<feature type="chain" id="PRO_5002700906" evidence="2">
    <location>
        <begin position="21"/>
        <end position="70"/>
    </location>
</feature>
<dbReference type="HOGENOM" id="CLU_2754716_0_0_6"/>
<evidence type="ECO:0000256" key="2">
    <source>
        <dbReference type="SAM" id="SignalP"/>
    </source>
</evidence>
<feature type="compositionally biased region" description="Polar residues" evidence="1">
    <location>
        <begin position="34"/>
        <end position="51"/>
    </location>
</feature>
<protein>
    <submittedName>
        <fullName evidence="3">Uncharacterized protein</fullName>
    </submittedName>
</protein>